<sequence length="128" mass="14787">MNCKKVGIRNKSVRKKRKSRMGIENETGMVLTPIDSKDKEIYSMFMVAELRPSHPQERAEYELVQRVGAISLALILKRRVNSSCCHWLLTACQVASVSVDGRHIACRRRVISREVRFNCKSDVYLYEL</sequence>
<reference evidence="1 2" key="1">
    <citation type="journal article" date="2019" name="Commun. Biol.">
        <title>The bagworm genome reveals a unique fibroin gene that provides high tensile strength.</title>
        <authorList>
            <person name="Kono N."/>
            <person name="Nakamura H."/>
            <person name="Ohtoshi R."/>
            <person name="Tomita M."/>
            <person name="Numata K."/>
            <person name="Arakawa K."/>
        </authorList>
    </citation>
    <scope>NUCLEOTIDE SEQUENCE [LARGE SCALE GENOMIC DNA]</scope>
</reference>
<protein>
    <submittedName>
        <fullName evidence="1">Uncharacterized protein</fullName>
    </submittedName>
</protein>
<dbReference type="AlphaFoldDB" id="A0A4C1XJJ2"/>
<evidence type="ECO:0000313" key="1">
    <source>
        <dbReference type="EMBL" id="GBP63162.1"/>
    </source>
</evidence>
<dbReference type="EMBL" id="BGZK01000861">
    <property type="protein sequence ID" value="GBP63162.1"/>
    <property type="molecule type" value="Genomic_DNA"/>
</dbReference>
<keyword evidence="2" id="KW-1185">Reference proteome</keyword>
<proteinExistence type="predicted"/>
<name>A0A4C1XJJ2_EUMVA</name>
<accession>A0A4C1XJJ2</accession>
<organism evidence="1 2">
    <name type="scientific">Eumeta variegata</name>
    <name type="common">Bagworm moth</name>
    <name type="synonym">Eumeta japonica</name>
    <dbReference type="NCBI Taxonomy" id="151549"/>
    <lineage>
        <taxon>Eukaryota</taxon>
        <taxon>Metazoa</taxon>
        <taxon>Ecdysozoa</taxon>
        <taxon>Arthropoda</taxon>
        <taxon>Hexapoda</taxon>
        <taxon>Insecta</taxon>
        <taxon>Pterygota</taxon>
        <taxon>Neoptera</taxon>
        <taxon>Endopterygota</taxon>
        <taxon>Lepidoptera</taxon>
        <taxon>Glossata</taxon>
        <taxon>Ditrysia</taxon>
        <taxon>Tineoidea</taxon>
        <taxon>Psychidae</taxon>
        <taxon>Oiketicinae</taxon>
        <taxon>Eumeta</taxon>
    </lineage>
</organism>
<dbReference type="Proteomes" id="UP000299102">
    <property type="component" value="Unassembled WGS sequence"/>
</dbReference>
<comment type="caution">
    <text evidence="1">The sequence shown here is derived from an EMBL/GenBank/DDBJ whole genome shotgun (WGS) entry which is preliminary data.</text>
</comment>
<gene>
    <name evidence="1" type="ORF">EVAR_59721_1</name>
</gene>
<evidence type="ECO:0000313" key="2">
    <source>
        <dbReference type="Proteomes" id="UP000299102"/>
    </source>
</evidence>